<dbReference type="EnsemblBacteria" id="BAC89042">
    <property type="protein sequence ID" value="BAC89042"/>
    <property type="gene ID" value="BAC89042"/>
</dbReference>
<evidence type="ECO:0000313" key="1">
    <source>
        <dbReference type="EMBL" id="BAC89042.1"/>
    </source>
</evidence>
<keyword evidence="2" id="KW-1185">Reference proteome</keyword>
<protein>
    <submittedName>
        <fullName evidence="1">Gsr1101 protein</fullName>
    </submittedName>
</protein>
<dbReference type="Proteomes" id="UP000000557">
    <property type="component" value="Chromosome"/>
</dbReference>
<accession>Q7NLM1</accession>
<sequence>MKSLMRVCSSLRKQALWFWIPCFFATGCLIDSLGDDNVSICFVLAVSMVKHLQQLPQFGCHLPTLLWQLFKLRWAERDLTCQPISL</sequence>
<organism evidence="1 2">
    <name type="scientific">Gloeobacter violaceus (strain ATCC 29082 / PCC 7421)</name>
    <dbReference type="NCBI Taxonomy" id="251221"/>
    <lineage>
        <taxon>Bacteria</taxon>
        <taxon>Bacillati</taxon>
        <taxon>Cyanobacteriota</taxon>
        <taxon>Cyanophyceae</taxon>
        <taxon>Gloeobacterales</taxon>
        <taxon>Gloeobacteraceae</taxon>
        <taxon>Gloeobacter</taxon>
    </lineage>
</organism>
<dbReference type="HOGENOM" id="CLU_2493512_0_0_3"/>
<dbReference type="AlphaFoldDB" id="Q7NLM1"/>
<reference evidence="1 2" key="1">
    <citation type="journal article" date="2003" name="DNA Res.">
        <title>Complete genome structure of Gloeobacter violaceus PCC 7421, a cyanobacterium that lacks thylakoids.</title>
        <authorList>
            <person name="Nakamura Y."/>
            <person name="Kaneko T."/>
            <person name="Sato S."/>
            <person name="Mimuro M."/>
            <person name="Miyashita H."/>
            <person name="Tsuchiya T."/>
            <person name="Sasamoto S."/>
            <person name="Watanabe A."/>
            <person name="Kawashima K."/>
            <person name="Kishida Y."/>
            <person name="Kiyokawa C."/>
            <person name="Kohara M."/>
            <person name="Matsumoto M."/>
            <person name="Matsuno A."/>
            <person name="Nakazaki N."/>
            <person name="Shimpo S."/>
            <person name="Takeuchi C."/>
            <person name="Yamada M."/>
            <person name="Tabata S."/>
        </authorList>
    </citation>
    <scope>NUCLEOTIDE SEQUENCE [LARGE SCALE GENOMIC DNA]</scope>
    <source>
        <strain evidence="2">ATCC 29082 / PCC 7421</strain>
    </source>
</reference>
<dbReference type="STRING" id="251221.gene:10758580"/>
<name>Q7NLM1_GLOVI</name>
<reference evidence="1 2" key="2">
    <citation type="journal article" date="2003" name="DNA Res.">
        <title>Complete genome structure of Gloeobacter violaceus PCC 7421, a cyanobacterium that lacks thylakoids (supplement).</title>
        <authorList>
            <person name="Nakamura Y."/>
            <person name="Kaneko T."/>
            <person name="Sato S."/>
            <person name="Mimuro M."/>
            <person name="Miyashita H."/>
            <person name="Tsuchiya T."/>
            <person name="Sasamoto S."/>
            <person name="Watanabe A."/>
            <person name="Kawashima K."/>
            <person name="Kishida Y."/>
            <person name="Kiyokawa C."/>
            <person name="Kohara M."/>
            <person name="Matsumoto M."/>
            <person name="Matsuno A."/>
            <person name="Nakazaki N."/>
            <person name="Shimpo S."/>
            <person name="Takeuchi C."/>
            <person name="Yamada M."/>
            <person name="Tabata S."/>
        </authorList>
    </citation>
    <scope>NUCLEOTIDE SEQUENCE [LARGE SCALE GENOMIC DNA]</scope>
    <source>
        <strain evidence="2">ATCC 29082 / PCC 7421</strain>
    </source>
</reference>
<proteinExistence type="predicted"/>
<dbReference type="EMBL" id="BA000045">
    <property type="protein sequence ID" value="BAC89042.1"/>
    <property type="molecule type" value="Genomic_DNA"/>
</dbReference>
<gene>
    <name evidence="1" type="ordered locus">gsr1101</name>
</gene>
<dbReference type="InParanoid" id="Q7NLM1"/>
<evidence type="ECO:0000313" key="2">
    <source>
        <dbReference type="Proteomes" id="UP000000557"/>
    </source>
</evidence>
<dbReference type="PROSITE" id="PS51257">
    <property type="entry name" value="PROKAR_LIPOPROTEIN"/>
    <property type="match status" value="1"/>
</dbReference>
<dbReference type="KEGG" id="gvi:gsr1101"/>